<feature type="coiled-coil region" evidence="1">
    <location>
        <begin position="169"/>
        <end position="275"/>
    </location>
</feature>
<dbReference type="RefSeq" id="WP_019953176.1">
    <property type="nucleotide sequence ID" value="NZ_JBHLVX010000037.1"/>
</dbReference>
<organism evidence="3 4">
    <name type="scientific">Kushneria aurantia</name>
    <dbReference type="NCBI Taxonomy" id="504092"/>
    <lineage>
        <taxon>Bacteria</taxon>
        <taxon>Pseudomonadati</taxon>
        <taxon>Pseudomonadota</taxon>
        <taxon>Gammaproteobacteria</taxon>
        <taxon>Oceanospirillales</taxon>
        <taxon>Halomonadaceae</taxon>
        <taxon>Kushneria</taxon>
    </lineage>
</organism>
<sequence>MKNTALLKRYPHWWACLVAIVLATLYWGLLASDRYVSHANVVLQSPQISTPEFNVSSLLSGGGGGNNTADMLLLRDYMLSTDMLQYLVENADFRQHYAHSGADFLSALGNENAPLEKLYDYYQQRVSVEMDNYAGVLRIDVQAFTPEKANQIANMLIAQGEQHMNAMGRRLAEEQVQFLEQQVSQLEQRFEQARQNLLEYQNEEGLVSPTGTVESLSSVVASLEGQLASLKAQRSALSSYQSTNSPQMTSINSQINALEQQIEQEQQRLAAQSGNALNAVSSQYQLLQLRAQFAQQSYSGALGALENTRIEAARKLKQVSLLQEPTMPEFAELPERVYNIAVFAVIALFITLIVNMLILIIRDHRD</sequence>
<keyword evidence="2" id="KW-0812">Transmembrane</keyword>
<dbReference type="PANTHER" id="PTHR32309:SF13">
    <property type="entry name" value="FERRIC ENTEROBACTIN TRANSPORT PROTEIN FEPE"/>
    <property type="match status" value="1"/>
</dbReference>
<dbReference type="Gene3D" id="1.10.287.1490">
    <property type="match status" value="1"/>
</dbReference>
<evidence type="ECO:0000313" key="3">
    <source>
        <dbReference type="EMBL" id="MFC0268196.1"/>
    </source>
</evidence>
<keyword evidence="2" id="KW-0472">Membrane</keyword>
<evidence type="ECO:0000313" key="4">
    <source>
        <dbReference type="Proteomes" id="UP001589814"/>
    </source>
</evidence>
<protein>
    <submittedName>
        <fullName evidence="3">Chain-length determining protein</fullName>
    </submittedName>
</protein>
<keyword evidence="4" id="KW-1185">Reference proteome</keyword>
<reference evidence="3 4" key="1">
    <citation type="submission" date="2024-09" db="EMBL/GenBank/DDBJ databases">
        <authorList>
            <person name="Sun Q."/>
            <person name="Mori K."/>
        </authorList>
    </citation>
    <scope>NUCLEOTIDE SEQUENCE [LARGE SCALE GENOMIC DNA]</scope>
    <source>
        <strain evidence="3 4">CCM 7415</strain>
    </source>
</reference>
<evidence type="ECO:0000256" key="1">
    <source>
        <dbReference type="SAM" id="Coils"/>
    </source>
</evidence>
<keyword evidence="2" id="KW-1133">Transmembrane helix</keyword>
<gene>
    <name evidence="3" type="ORF">ACFFHW_09400</name>
</gene>
<name>A0ABV6G3J3_9GAMM</name>
<dbReference type="PANTHER" id="PTHR32309">
    <property type="entry name" value="TYROSINE-PROTEIN KINASE"/>
    <property type="match status" value="1"/>
</dbReference>
<dbReference type="Proteomes" id="UP001589814">
    <property type="component" value="Unassembled WGS sequence"/>
</dbReference>
<feature type="transmembrane region" description="Helical" evidence="2">
    <location>
        <begin position="337"/>
        <end position="361"/>
    </location>
</feature>
<dbReference type="EMBL" id="JBHLVX010000037">
    <property type="protein sequence ID" value="MFC0268196.1"/>
    <property type="molecule type" value="Genomic_DNA"/>
</dbReference>
<proteinExistence type="predicted"/>
<feature type="transmembrane region" description="Helical" evidence="2">
    <location>
        <begin position="12"/>
        <end position="30"/>
    </location>
</feature>
<comment type="caution">
    <text evidence="3">The sequence shown here is derived from an EMBL/GenBank/DDBJ whole genome shotgun (WGS) entry which is preliminary data.</text>
</comment>
<accession>A0ABV6G3J3</accession>
<keyword evidence="1" id="KW-0175">Coiled coil</keyword>
<dbReference type="InterPro" id="IPR050445">
    <property type="entry name" value="Bact_polysacc_biosynth/exp"/>
</dbReference>
<evidence type="ECO:0000256" key="2">
    <source>
        <dbReference type="SAM" id="Phobius"/>
    </source>
</evidence>